<dbReference type="GO" id="GO:0005840">
    <property type="term" value="C:ribosome"/>
    <property type="evidence" value="ECO:0007669"/>
    <property type="project" value="UniProtKB-KW"/>
</dbReference>
<evidence type="ECO:0000256" key="1">
    <source>
        <dbReference type="ARBA" id="ARBA00022679"/>
    </source>
</evidence>
<dbReference type="RefSeq" id="WP_163567736.1">
    <property type="nucleotide sequence ID" value="NZ_BAAANY010000007.1"/>
</dbReference>
<dbReference type="Pfam" id="PF00583">
    <property type="entry name" value="Acetyltransf_1"/>
    <property type="match status" value="1"/>
</dbReference>
<keyword evidence="5" id="KW-0687">Ribonucleoprotein</keyword>
<comment type="function">
    <text evidence="3">Acetylates the N-terminal alanine of ribosomal protein bS18.</text>
</comment>
<protein>
    <recommendedName>
        <fullName evidence="3">[Ribosomal protein bS18]-alanine N-acetyltransferase</fullName>
        <ecNumber evidence="3">2.3.1.266</ecNumber>
    </recommendedName>
</protein>
<dbReference type="InterPro" id="IPR016181">
    <property type="entry name" value="Acyl_CoA_acyltransferase"/>
</dbReference>
<dbReference type="NCBIfam" id="TIGR01575">
    <property type="entry name" value="rimI"/>
    <property type="match status" value="1"/>
</dbReference>
<comment type="catalytic activity">
    <reaction evidence="3">
        <text>N-terminal L-alanyl-[ribosomal protein bS18] + acetyl-CoA = N-terminal N(alpha)-acetyl-L-alanyl-[ribosomal protein bS18] + CoA + H(+)</text>
        <dbReference type="Rhea" id="RHEA:43756"/>
        <dbReference type="Rhea" id="RHEA-COMP:10676"/>
        <dbReference type="Rhea" id="RHEA-COMP:10677"/>
        <dbReference type="ChEBI" id="CHEBI:15378"/>
        <dbReference type="ChEBI" id="CHEBI:57287"/>
        <dbReference type="ChEBI" id="CHEBI:57288"/>
        <dbReference type="ChEBI" id="CHEBI:64718"/>
        <dbReference type="ChEBI" id="CHEBI:83683"/>
        <dbReference type="EC" id="2.3.1.266"/>
    </reaction>
</comment>
<name>A0ABN2GBQ6_9ACTN</name>
<dbReference type="PANTHER" id="PTHR43877">
    <property type="entry name" value="AMINOALKYLPHOSPHONATE N-ACETYLTRANSFERASE-RELATED-RELATED"/>
    <property type="match status" value="1"/>
</dbReference>
<reference evidence="5 6" key="1">
    <citation type="journal article" date="2019" name="Int. J. Syst. Evol. Microbiol.">
        <title>The Global Catalogue of Microorganisms (GCM) 10K type strain sequencing project: providing services to taxonomists for standard genome sequencing and annotation.</title>
        <authorList>
            <consortium name="The Broad Institute Genomics Platform"/>
            <consortium name="The Broad Institute Genome Sequencing Center for Infectious Disease"/>
            <person name="Wu L."/>
            <person name="Ma J."/>
        </authorList>
    </citation>
    <scope>NUCLEOTIDE SEQUENCE [LARGE SCALE GENOMIC DNA]</scope>
    <source>
        <strain evidence="5 6">JCM 14718</strain>
    </source>
</reference>
<comment type="subcellular location">
    <subcellularLocation>
        <location evidence="3">Cytoplasm</location>
    </subcellularLocation>
</comment>
<organism evidence="5 6">
    <name type="scientific">Fodinicola feengrottensis</name>
    <dbReference type="NCBI Taxonomy" id="435914"/>
    <lineage>
        <taxon>Bacteria</taxon>
        <taxon>Bacillati</taxon>
        <taxon>Actinomycetota</taxon>
        <taxon>Actinomycetes</taxon>
        <taxon>Mycobacteriales</taxon>
        <taxon>Fodinicola</taxon>
    </lineage>
</organism>
<gene>
    <name evidence="5" type="primary">rimI</name>
    <name evidence="5" type="ORF">GCM10009765_17640</name>
</gene>
<keyword evidence="6" id="KW-1185">Reference proteome</keyword>
<dbReference type="InterPro" id="IPR050832">
    <property type="entry name" value="Bact_Acetyltransf"/>
</dbReference>
<evidence type="ECO:0000256" key="3">
    <source>
        <dbReference type="RuleBase" id="RU363094"/>
    </source>
</evidence>
<dbReference type="InterPro" id="IPR000182">
    <property type="entry name" value="GNAT_dom"/>
</dbReference>
<sequence length="155" mass="17266">MSIQADAPTVIIDRMRWWHIDPILVIEDDLFGAERWTAGMFWSELAGADRYYRVAVEGLDEVVGYAGLAHGPDSAWVHNIAVRRDRQGRGLGARLLDDLLAEAVRQEAPQVALEVAASNAIAQRLYAIRGFEPVGVRKAYYQPSGEDAVVMVREM</sequence>
<dbReference type="InterPro" id="IPR006464">
    <property type="entry name" value="AcTrfase_RimI/Ard1"/>
</dbReference>
<dbReference type="EMBL" id="BAAANY010000007">
    <property type="protein sequence ID" value="GAA1668670.1"/>
    <property type="molecule type" value="Genomic_DNA"/>
</dbReference>
<dbReference type="PROSITE" id="PS51186">
    <property type="entry name" value="GNAT"/>
    <property type="match status" value="1"/>
</dbReference>
<accession>A0ABN2GBQ6</accession>
<keyword evidence="2" id="KW-0012">Acyltransferase</keyword>
<evidence type="ECO:0000313" key="5">
    <source>
        <dbReference type="EMBL" id="GAA1668670.1"/>
    </source>
</evidence>
<dbReference type="Proteomes" id="UP001500618">
    <property type="component" value="Unassembled WGS sequence"/>
</dbReference>
<evidence type="ECO:0000256" key="2">
    <source>
        <dbReference type="ARBA" id="ARBA00023315"/>
    </source>
</evidence>
<evidence type="ECO:0000259" key="4">
    <source>
        <dbReference type="PROSITE" id="PS51186"/>
    </source>
</evidence>
<dbReference type="EC" id="2.3.1.266" evidence="3"/>
<comment type="similarity">
    <text evidence="3">Belongs to the acetyltransferase family. RimI subfamily.</text>
</comment>
<keyword evidence="1" id="KW-0808">Transferase</keyword>
<keyword evidence="3" id="KW-0963">Cytoplasm</keyword>
<feature type="domain" description="N-acetyltransferase" evidence="4">
    <location>
        <begin position="10"/>
        <end position="155"/>
    </location>
</feature>
<evidence type="ECO:0000313" key="6">
    <source>
        <dbReference type="Proteomes" id="UP001500618"/>
    </source>
</evidence>
<proteinExistence type="inferred from homology"/>
<dbReference type="SUPFAM" id="SSF55729">
    <property type="entry name" value="Acyl-CoA N-acyltransferases (Nat)"/>
    <property type="match status" value="1"/>
</dbReference>
<dbReference type="Gene3D" id="3.40.630.30">
    <property type="match status" value="1"/>
</dbReference>
<keyword evidence="5" id="KW-0689">Ribosomal protein</keyword>
<comment type="caution">
    <text evidence="5">The sequence shown here is derived from an EMBL/GenBank/DDBJ whole genome shotgun (WGS) entry which is preliminary data.</text>
</comment>
<dbReference type="CDD" id="cd04301">
    <property type="entry name" value="NAT_SF"/>
    <property type="match status" value="1"/>
</dbReference>